<gene>
    <name evidence="3" type="ORF">GUJ93_ZPchr0003g18585</name>
</gene>
<dbReference type="AlphaFoldDB" id="A0A8J5VWK1"/>
<feature type="compositionally biased region" description="Basic and acidic residues" evidence="1">
    <location>
        <begin position="285"/>
        <end position="299"/>
    </location>
</feature>
<accession>A0A8J5VWK1</accession>
<evidence type="ECO:0000313" key="3">
    <source>
        <dbReference type="EMBL" id="KAG8061908.1"/>
    </source>
</evidence>
<feature type="chain" id="PRO_5035194949" evidence="2">
    <location>
        <begin position="26"/>
        <end position="384"/>
    </location>
</feature>
<dbReference type="Proteomes" id="UP000729402">
    <property type="component" value="Unassembled WGS sequence"/>
</dbReference>
<dbReference type="GO" id="GO:0016788">
    <property type="term" value="F:hydrolase activity, acting on ester bonds"/>
    <property type="evidence" value="ECO:0007669"/>
    <property type="project" value="InterPro"/>
</dbReference>
<evidence type="ECO:0000256" key="1">
    <source>
        <dbReference type="SAM" id="MobiDB-lite"/>
    </source>
</evidence>
<evidence type="ECO:0000313" key="4">
    <source>
        <dbReference type="Proteomes" id="UP000729402"/>
    </source>
</evidence>
<sequence length="384" mass="41988">MRKQLRILLVVLAVAVAVAVAPAWCREGQSTWYSSSYNNNTMNSAAAEAVAADEAPLVTAVIVFGDSIVDPGNNNDLKTGIKANHAPYGMDFADGPTGRFSNGLIPTDFIAQGLKVKQLLPPYLGVELSPEDLRTGVSFASGATGYDPMTPVIVSVITLEQQLEYFDEYRGKLVALYGEEETARIIDGALFVVCAGTDDIANTYFTTPFRSAEYDIPSYVELLGVRRGGVPRQGEGARRPQGRLREPAAHRVRAVAADARRRPAPAVRGEAQRRGQAVQLPDAGGGRRQEQAADADGVHRHLRHPGGAGGERRQVRVHGDDARVLRHGHHRGHEAVRRPLPPRLRRRKLPRLLRQLPPNAARLQDHRRLHLPKLHPAPARLILS</sequence>
<dbReference type="PANTHER" id="PTHR45642">
    <property type="entry name" value="GDSL ESTERASE/LIPASE EXL3"/>
    <property type="match status" value="1"/>
</dbReference>
<reference evidence="3" key="1">
    <citation type="journal article" date="2021" name="bioRxiv">
        <title>Whole Genome Assembly and Annotation of Northern Wild Rice, Zizania palustris L., Supports a Whole Genome Duplication in the Zizania Genus.</title>
        <authorList>
            <person name="Haas M."/>
            <person name="Kono T."/>
            <person name="Macchietto M."/>
            <person name="Millas R."/>
            <person name="McGilp L."/>
            <person name="Shao M."/>
            <person name="Duquette J."/>
            <person name="Hirsch C.N."/>
            <person name="Kimball J."/>
        </authorList>
    </citation>
    <scope>NUCLEOTIDE SEQUENCE</scope>
    <source>
        <tissue evidence="3">Fresh leaf tissue</tissue>
    </source>
</reference>
<protein>
    <submittedName>
        <fullName evidence="3">Uncharacterized protein</fullName>
    </submittedName>
</protein>
<comment type="caution">
    <text evidence="3">The sequence shown here is derived from an EMBL/GenBank/DDBJ whole genome shotgun (WGS) entry which is preliminary data.</text>
</comment>
<dbReference type="InterPro" id="IPR001087">
    <property type="entry name" value="GDSL"/>
</dbReference>
<feature type="region of interest" description="Disordered" evidence="1">
    <location>
        <begin position="255"/>
        <end position="313"/>
    </location>
</feature>
<name>A0A8J5VWK1_ZIZPA</name>
<reference evidence="3" key="2">
    <citation type="submission" date="2021-02" db="EMBL/GenBank/DDBJ databases">
        <authorList>
            <person name="Kimball J.A."/>
            <person name="Haas M.W."/>
            <person name="Macchietto M."/>
            <person name="Kono T."/>
            <person name="Duquette J."/>
            <person name="Shao M."/>
        </authorList>
    </citation>
    <scope>NUCLEOTIDE SEQUENCE</scope>
    <source>
        <tissue evidence="3">Fresh leaf tissue</tissue>
    </source>
</reference>
<dbReference type="Pfam" id="PF00657">
    <property type="entry name" value="Lipase_GDSL"/>
    <property type="match status" value="1"/>
</dbReference>
<dbReference type="OrthoDB" id="1600564at2759"/>
<evidence type="ECO:0000256" key="2">
    <source>
        <dbReference type="SAM" id="SignalP"/>
    </source>
</evidence>
<keyword evidence="2" id="KW-0732">Signal</keyword>
<dbReference type="PANTHER" id="PTHR45642:SF95">
    <property type="entry name" value="GDSL-LIKE LIPASE_ACYLHYDROLASE FAMILY PROTEIN, EXPRESSED"/>
    <property type="match status" value="1"/>
</dbReference>
<organism evidence="3 4">
    <name type="scientific">Zizania palustris</name>
    <name type="common">Northern wild rice</name>
    <dbReference type="NCBI Taxonomy" id="103762"/>
    <lineage>
        <taxon>Eukaryota</taxon>
        <taxon>Viridiplantae</taxon>
        <taxon>Streptophyta</taxon>
        <taxon>Embryophyta</taxon>
        <taxon>Tracheophyta</taxon>
        <taxon>Spermatophyta</taxon>
        <taxon>Magnoliopsida</taxon>
        <taxon>Liliopsida</taxon>
        <taxon>Poales</taxon>
        <taxon>Poaceae</taxon>
        <taxon>BOP clade</taxon>
        <taxon>Oryzoideae</taxon>
        <taxon>Oryzeae</taxon>
        <taxon>Zizaniinae</taxon>
        <taxon>Zizania</taxon>
    </lineage>
</organism>
<proteinExistence type="predicted"/>
<feature type="signal peptide" evidence="2">
    <location>
        <begin position="1"/>
        <end position="25"/>
    </location>
</feature>
<keyword evidence="4" id="KW-1185">Reference proteome</keyword>
<dbReference type="EMBL" id="JAAALK010000286">
    <property type="protein sequence ID" value="KAG8061908.1"/>
    <property type="molecule type" value="Genomic_DNA"/>
</dbReference>
<dbReference type="InterPro" id="IPR050592">
    <property type="entry name" value="GDSL_lipolytic_enzyme"/>
</dbReference>